<dbReference type="Gene3D" id="3.40.50.1000">
    <property type="entry name" value="HAD superfamily/HAD-like"/>
    <property type="match status" value="1"/>
</dbReference>
<protein>
    <submittedName>
        <fullName evidence="1">HAD hydrolase-like protein</fullName>
    </submittedName>
</protein>
<reference evidence="1 2" key="1">
    <citation type="submission" date="2019-11" db="EMBL/GenBank/DDBJ databases">
        <title>Comparison of genomes from free-living endosymbiotic cyanobacteria isolated from Azolla.</title>
        <authorList>
            <person name="Thiel T."/>
            <person name="Pratte B."/>
        </authorList>
    </citation>
    <scope>NUCLEOTIDE SEQUENCE [LARGE SCALE GENOMIC DNA]</scope>
    <source>
        <strain evidence="1 2">N2B</strain>
    </source>
</reference>
<dbReference type="SUPFAM" id="SSF56784">
    <property type="entry name" value="HAD-like"/>
    <property type="match status" value="1"/>
</dbReference>
<dbReference type="CDD" id="cd01427">
    <property type="entry name" value="HAD_like"/>
    <property type="match status" value="1"/>
</dbReference>
<dbReference type="InterPro" id="IPR023198">
    <property type="entry name" value="PGP-like_dom2"/>
</dbReference>
<organism evidence="1 2">
    <name type="scientific">Trichormus variabilis N2B</name>
    <dbReference type="NCBI Taxonomy" id="2681315"/>
    <lineage>
        <taxon>Bacteria</taxon>
        <taxon>Bacillati</taxon>
        <taxon>Cyanobacteriota</taxon>
        <taxon>Cyanophyceae</taxon>
        <taxon>Nostocales</taxon>
        <taxon>Nostocaceae</taxon>
        <taxon>Trichormus</taxon>
    </lineage>
</organism>
<dbReference type="InterPro" id="IPR041492">
    <property type="entry name" value="HAD_2"/>
</dbReference>
<dbReference type="GeneID" id="58726470"/>
<accession>A0ABR6SC14</accession>
<dbReference type="InterPro" id="IPR036412">
    <property type="entry name" value="HAD-like_sf"/>
</dbReference>
<dbReference type="RefSeq" id="WP_011320378.1">
    <property type="nucleotide sequence ID" value="NZ_JACKZP010000082.1"/>
</dbReference>
<evidence type="ECO:0000313" key="2">
    <source>
        <dbReference type="Proteomes" id="UP000570851"/>
    </source>
</evidence>
<dbReference type="InterPro" id="IPR023214">
    <property type="entry name" value="HAD_sf"/>
</dbReference>
<dbReference type="Gene3D" id="1.10.150.240">
    <property type="entry name" value="Putative phosphatase, domain 2"/>
    <property type="match status" value="1"/>
</dbReference>
<name>A0ABR6SC14_ANAVA</name>
<comment type="caution">
    <text evidence="1">The sequence shown here is derived from an EMBL/GenBank/DDBJ whole genome shotgun (WGS) entry which is preliminary data.</text>
</comment>
<keyword evidence="2" id="KW-1185">Reference proteome</keyword>
<dbReference type="Proteomes" id="UP000570851">
    <property type="component" value="Unassembled WGS sequence"/>
</dbReference>
<evidence type="ECO:0000313" key="1">
    <source>
        <dbReference type="EMBL" id="MBC1303934.1"/>
    </source>
</evidence>
<sequence length="231" mass="25832">MQLVIFDIDGTLINSNSIDSDCFLSAFKLEFGFTNISSNWAKYTNITDSGIAQEIFIEKLGRLPTQVELENIKKCFVNLLQESFHENPNLFSEILGSGQILAELRVNQDWCVAIATGGWYDSAILKLEKANLNIQGIPLASSDDGIARDDIVNCAISKSKAIYQVREFQKIVFVGDGVWDVATAYNLNIDFLGRENKLDNILLHAGVENIVEDFSDSTKFFQLLKIAKIPR</sequence>
<gene>
    <name evidence="1" type="ORF">GNE12_18660</name>
</gene>
<dbReference type="Pfam" id="PF13419">
    <property type="entry name" value="HAD_2"/>
    <property type="match status" value="1"/>
</dbReference>
<proteinExistence type="predicted"/>
<dbReference type="EMBL" id="JACKZP010000082">
    <property type="protein sequence ID" value="MBC1303934.1"/>
    <property type="molecule type" value="Genomic_DNA"/>
</dbReference>